<evidence type="ECO:0000313" key="2">
    <source>
        <dbReference type="EMBL" id="EUC66785.1"/>
    </source>
</evidence>
<feature type="transmembrane region" description="Helical" evidence="1">
    <location>
        <begin position="200"/>
        <end position="218"/>
    </location>
</feature>
<feature type="transmembrane region" description="Helical" evidence="1">
    <location>
        <begin position="175"/>
        <end position="194"/>
    </location>
</feature>
<sequence length="280" mass="32436">MDTGIFRCMLQSFWVWLAPPQLVFFRVLRDAQVRQEYARIVEDYRTRLRRIIDSCSELDSEARARLRISWGVEELPAPSPLIVQLLDHSLSTQVCVCPYATIATLSDVASRLDTICSHMPESGASTFMCRLYTRTLMARFSDELWHGYTVSRLPVPVPVSQLRATWRRAKDSETFWAFFDITIQWLIFLALLPVDGISGIWVLIIPVFHVWMILPWSIKERVFWRRLWKVYDGSPVQAEGEVWCRDEESASLSSTKSLYNSRTSKVLSRTAEIGLEVLHD</sequence>
<dbReference type="EMBL" id="JATN01000308">
    <property type="protein sequence ID" value="EUC66785.1"/>
    <property type="molecule type" value="Genomic_DNA"/>
</dbReference>
<name>X8JSA1_9AGAM</name>
<comment type="caution">
    <text evidence="2">The sequence shown here is derived from an EMBL/GenBank/DDBJ whole genome shotgun (WGS) entry which is preliminary data.</text>
</comment>
<reference evidence="3" key="1">
    <citation type="journal article" date="2014" name="Genome Announc.">
        <title>Draft genome sequence of the plant-pathogenic soil fungus Rhizoctonia solani anastomosis group 3 strain Rhs1AP.</title>
        <authorList>
            <person name="Cubeta M.A."/>
            <person name="Thomas E."/>
            <person name="Dean R.A."/>
            <person name="Jabaji S."/>
            <person name="Neate S.M."/>
            <person name="Tavantzis S."/>
            <person name="Toda T."/>
            <person name="Vilgalys R."/>
            <person name="Bharathan N."/>
            <person name="Fedorova-Abrams N."/>
            <person name="Pakala S.B."/>
            <person name="Pakala S.M."/>
            <person name="Zafar N."/>
            <person name="Joardar V."/>
            <person name="Losada L."/>
            <person name="Nierman W.C."/>
        </authorList>
    </citation>
    <scope>NUCLEOTIDE SEQUENCE [LARGE SCALE GENOMIC DNA]</scope>
    <source>
        <strain evidence="3">AG-3</strain>
    </source>
</reference>
<evidence type="ECO:0000256" key="1">
    <source>
        <dbReference type="SAM" id="Phobius"/>
    </source>
</evidence>
<dbReference type="OrthoDB" id="3143540at2759"/>
<organism evidence="2 3">
    <name type="scientific">Rhizoctonia solani AG-3 Rhs1AP</name>
    <dbReference type="NCBI Taxonomy" id="1086054"/>
    <lineage>
        <taxon>Eukaryota</taxon>
        <taxon>Fungi</taxon>
        <taxon>Dikarya</taxon>
        <taxon>Basidiomycota</taxon>
        <taxon>Agaricomycotina</taxon>
        <taxon>Agaricomycetes</taxon>
        <taxon>Cantharellales</taxon>
        <taxon>Ceratobasidiaceae</taxon>
        <taxon>Rhizoctonia</taxon>
    </lineage>
</organism>
<proteinExistence type="predicted"/>
<keyword evidence="1 2" id="KW-0812">Transmembrane</keyword>
<keyword evidence="1" id="KW-1133">Transmembrane helix</keyword>
<dbReference type="AlphaFoldDB" id="X8JSA1"/>
<gene>
    <name evidence="2" type="ORF">RSOL_509080</name>
</gene>
<protein>
    <submittedName>
        <fullName evidence="2">Transmembrane protein, putative</fullName>
    </submittedName>
</protein>
<dbReference type="Proteomes" id="UP000030108">
    <property type="component" value="Unassembled WGS sequence"/>
</dbReference>
<evidence type="ECO:0000313" key="3">
    <source>
        <dbReference type="Proteomes" id="UP000030108"/>
    </source>
</evidence>
<accession>X8JSA1</accession>
<keyword evidence="1" id="KW-0472">Membrane</keyword>